<feature type="domain" description="Ig-like" evidence="2">
    <location>
        <begin position="141"/>
        <end position="228"/>
    </location>
</feature>
<keyword evidence="4" id="KW-1185">Reference proteome</keyword>
<gene>
    <name evidence="3" type="ORF">PUN28_004649</name>
</gene>
<dbReference type="AlphaFoldDB" id="A0AAW2GFX2"/>
<proteinExistence type="predicted"/>
<dbReference type="SUPFAM" id="SSF48726">
    <property type="entry name" value="Immunoglobulin"/>
    <property type="match status" value="2"/>
</dbReference>
<dbReference type="Pfam" id="PF08205">
    <property type="entry name" value="C2-set_2"/>
    <property type="match status" value="1"/>
</dbReference>
<dbReference type="InterPro" id="IPR013783">
    <property type="entry name" value="Ig-like_fold"/>
</dbReference>
<dbReference type="EMBL" id="JADYXP020000004">
    <property type="protein sequence ID" value="KAL0125729.1"/>
    <property type="molecule type" value="Genomic_DNA"/>
</dbReference>
<organism evidence="3 4">
    <name type="scientific">Cardiocondyla obscurior</name>
    <dbReference type="NCBI Taxonomy" id="286306"/>
    <lineage>
        <taxon>Eukaryota</taxon>
        <taxon>Metazoa</taxon>
        <taxon>Ecdysozoa</taxon>
        <taxon>Arthropoda</taxon>
        <taxon>Hexapoda</taxon>
        <taxon>Insecta</taxon>
        <taxon>Pterygota</taxon>
        <taxon>Neoptera</taxon>
        <taxon>Endopterygota</taxon>
        <taxon>Hymenoptera</taxon>
        <taxon>Apocrita</taxon>
        <taxon>Aculeata</taxon>
        <taxon>Formicoidea</taxon>
        <taxon>Formicidae</taxon>
        <taxon>Myrmicinae</taxon>
        <taxon>Cardiocondyla</taxon>
    </lineage>
</organism>
<reference evidence="3 4" key="1">
    <citation type="submission" date="2023-03" db="EMBL/GenBank/DDBJ databases">
        <title>High recombination rates correlate with genetic variation in Cardiocondyla obscurior ants.</title>
        <authorList>
            <person name="Errbii M."/>
        </authorList>
    </citation>
    <scope>NUCLEOTIDE SEQUENCE [LARGE SCALE GENOMIC DNA]</scope>
    <source>
        <strain evidence="3">Alpha-2009</strain>
        <tissue evidence="3">Whole body</tissue>
    </source>
</reference>
<comment type="caution">
    <text evidence="3">The sequence shown here is derived from an EMBL/GenBank/DDBJ whole genome shotgun (WGS) entry which is preliminary data.</text>
</comment>
<dbReference type="Proteomes" id="UP001430953">
    <property type="component" value="Unassembled WGS sequence"/>
</dbReference>
<evidence type="ECO:0000256" key="1">
    <source>
        <dbReference type="ARBA" id="ARBA00023157"/>
    </source>
</evidence>
<feature type="domain" description="Ig-like" evidence="2">
    <location>
        <begin position="20"/>
        <end position="140"/>
    </location>
</feature>
<evidence type="ECO:0000313" key="4">
    <source>
        <dbReference type="Proteomes" id="UP001430953"/>
    </source>
</evidence>
<sequence>MQRPVVGHWRKILLLVYSLPLFSYATLADHMNVLLIAPPYVTLGSTATLLCNHTVADELLHKIEFMKDEKRIFQYIKERNPPYILPHHTDGAKLEYSKNGTTIKLHNVRFEASGYYSCEVTMTLPIYTAGAEPVHMKVISPQSTDPSIKFKKRVYVIGESLEANCTSSPAHPVPYITWFINGKEVNPDLVTHYPHKRHKNHLSSTTARLKVEVSALHTGDNGHLEISCWSTIPALLTHHEQFADIKKKVVLVQIIPSPDVTSSAAILVRELTLPAMLCILSAMHKFIP</sequence>
<evidence type="ECO:0000259" key="2">
    <source>
        <dbReference type="PROSITE" id="PS50835"/>
    </source>
</evidence>
<evidence type="ECO:0000313" key="3">
    <source>
        <dbReference type="EMBL" id="KAL0125729.1"/>
    </source>
</evidence>
<dbReference type="PANTHER" id="PTHR21261:SF3">
    <property type="entry name" value="BEATEN PATH VII"/>
    <property type="match status" value="1"/>
</dbReference>
<dbReference type="InterPro" id="IPR007110">
    <property type="entry name" value="Ig-like_dom"/>
</dbReference>
<dbReference type="PANTHER" id="PTHR21261">
    <property type="entry name" value="BEAT PROTEIN"/>
    <property type="match status" value="1"/>
</dbReference>
<accession>A0AAW2GFX2</accession>
<protein>
    <recommendedName>
        <fullName evidence="2">Ig-like domain-containing protein</fullName>
    </recommendedName>
</protein>
<keyword evidence="1" id="KW-1015">Disulfide bond</keyword>
<dbReference type="InterPro" id="IPR013162">
    <property type="entry name" value="CD80_C2-set"/>
</dbReference>
<name>A0AAW2GFX2_9HYME</name>
<dbReference type="InterPro" id="IPR036179">
    <property type="entry name" value="Ig-like_dom_sf"/>
</dbReference>
<dbReference type="Gene3D" id="2.60.40.10">
    <property type="entry name" value="Immunoglobulins"/>
    <property type="match status" value="2"/>
</dbReference>
<dbReference type="PROSITE" id="PS50835">
    <property type="entry name" value="IG_LIKE"/>
    <property type="match status" value="2"/>
</dbReference>